<feature type="domain" description="TcdA/TcdB toxin pore forming" evidence="1">
    <location>
        <begin position="782"/>
        <end position="1446"/>
    </location>
</feature>
<gene>
    <name evidence="2" type="primary">toxB</name>
    <name evidence="2" type="ORF">NCTC11801_01192</name>
</gene>
<dbReference type="Pfam" id="PF12920">
    <property type="entry name" value="TcdA_TcdB_pore"/>
    <property type="match status" value="1"/>
</dbReference>
<evidence type="ECO:0000259" key="1">
    <source>
        <dbReference type="Pfam" id="PF12920"/>
    </source>
</evidence>
<sequence length="2063" mass="234379">MFNNSCLLKNSIYKMDEIKKDNNFLIINTESLLIIRQIKQILLRTVQEMGYDTVNSNLVAQVLRDSRLKSGLFGSMPLKNSPASPDVKNFLADTLSFTRLHAISGDSMTTMGKIPPYGRAHLVKIGPNSYAVEYRYEPSSISPSLAFHTYFLGYNGANQSSITPAYVDIPIQAAEDSFLFTGSLTGCSVIVTKLNETTYRVYHDGRVNSSILYDNVVMAFDYMDYQVPGSDEGLAMAYMYFKDGHWRLLLQKQEYELINGTPIPKLRNNESSMIGYYVDNQFSEKQLEKFNRYRHASQNKLKEIAKEFGINTDQVSDGEYIDGGFSLENSAIKSWVDLNGKVKKKIYDKINQLIKKIDKFKVELSNLKSKSIRSNDENIRIDNLISILEMEKTIKDYYSQKYLSILTESLSVEKSRLWLQIKNKTGIDSVVQVVNEELGNGVTNIALNKEYKLAVMRDRNIANDKFNEGYDNYNKTDIRGFNQEMTSSEMMALYLNPELSVTERGALYRHIQNTIDNEGRHQILENTREINELFKREGSINSRLSPQDFYLPLMGDMSDGRCYPLVRAMAVALEENGPNGSNVLLDKLFLAAASPTDNSSILLKKSLIRLHSNIEAVQSSSSQGNLDLNAIEARLTEGNATKMYALNSQKHAMMLGKIVYEDSVTYYFYDPNFGIFMFESSHKLFSALNKFMINKKMAKLYVALGSDSKPIFELISIDVDGMRNVAVGGGLVVSDLSNTDDLNLVAERRKNTIKFIENQIQITKELNIKASLTILTAERWGDKIERVFNEISEQYQLDETWLPNFSSIEMTEEGKYRIQFINKDIAFRERWIETTDSTLMEFKEYFNENINTFEQSYEFHHSELRRRGGIGNAEHVDGMNMGMAVHALIQWAANKNRQNISSGMSSNLAEALKIHAYVTYSMMAHGAVNDVTKVVKLVKTLWCEEAGITHSAMKTFSSSFARVANEGIGTVFQGAMVGFDIYELTHAENDPQKAVFGTQLAFDSASLLLSGATIGAGIVGATEAAAVFGGVGVIVGGLGIGIVGLARAYAEIGEHAKEVGVYFQHLDDAYSGNGFDYQIDNKSGKRILVPRPLAVFDRIDLRSKKINFDSQYLYRTQPHRSGNGSGRKDFIAWAAYLPYSVVDKKQAINIREGLGYQSKHDIPFQETDTVILPGVPKSYINYSFNLFPGALTRYDYGFNVLRRLEETDKFDYDFYSFPGEYIITRIYHEYVSTKTNIILPINKAHIAVPKISSEWYGKLSYNLSGAGGEYIISINHGVNIKLINDSNFKHNSKWVIDTSLIDGGDPTVEVNDGYLRIGSLNINIDPSALSDQVILVNSEHEVREVDFKNKLIQVIREDGRQWSNKGQSIEQHLNELADKHQLHGNFIVVDDYIYGKKNVGRAFYEVATKRMLFTNSINKIYHSPTLGTIDAEYAYFFSQEENIIWRSNINNGGQLDNNYYLADEKSSPFKVHKLWREHENIYFSLTHHDNNDEIFTKYKIDGKKSELVNIFNSSKLLEYLANSPTKINSSGYHILKMYYNVPNDRYSQNLSEVESDKLDFSTLNLAKIVTIDGKDENGINRRYWLRRDTNTLIKVNLGVNKYTKVVENPADLILVGSLIDYSETEVFFFYSKEKDRLYRQEGLGQDVFDINNPTTKVITQEIYGHSIPITQINTVFNWNGNIIVIRKSGKIQQVNADGSIDIVAFNEHWLKTLDSSNWLSKLDDNYNGTKQAIALLGLRRSDESIIPAWYFDRKFIIAHSLLSEHELQFLGFDSDNQNGFIFDRNTGKLYSQQVVNIDTMRHSFGVINTYMSSNNNIADSIRIYPELVFKNIKKIDNGLMMLTDKNEILYQPENGTKESNKIGASFVIKGTHEADIINPSKIAHVDTLILSGGEGGDTYEFSVDAWKAYRAIIIDNNAKDNAVDDIIIPSVDNWRKMFINRQGNDLIITDIHNDTSLILREVYGSKSKSYRHLMIKIAQEHDDIVLDNLVNKLKENYGLMYLSTYFNERAKRQSDSTDIIDLLTDRINFMRHIEQLNVDIMLDGKNERTELIPIGLSSQINLA</sequence>
<name>A0A379FNM8_PRORE</name>
<dbReference type="Proteomes" id="UP000254208">
    <property type="component" value="Unassembled WGS sequence"/>
</dbReference>
<dbReference type="CDD" id="cd20495">
    <property type="entry name" value="C58_PaToxP-like"/>
    <property type="match status" value="1"/>
</dbReference>
<evidence type="ECO:0000313" key="2">
    <source>
        <dbReference type="EMBL" id="SUC30267.1"/>
    </source>
</evidence>
<dbReference type="RefSeq" id="WP_115166797.1">
    <property type="nucleotide sequence ID" value="NZ_CP077317.1"/>
</dbReference>
<proteinExistence type="predicted"/>
<evidence type="ECO:0000313" key="3">
    <source>
        <dbReference type="Proteomes" id="UP000254208"/>
    </source>
</evidence>
<organism evidence="2 3">
    <name type="scientific">Providencia rettgeri</name>
    <dbReference type="NCBI Taxonomy" id="587"/>
    <lineage>
        <taxon>Bacteria</taxon>
        <taxon>Pseudomonadati</taxon>
        <taxon>Pseudomonadota</taxon>
        <taxon>Gammaproteobacteria</taxon>
        <taxon>Enterobacterales</taxon>
        <taxon>Morganellaceae</taxon>
        <taxon>Providencia</taxon>
    </lineage>
</organism>
<dbReference type="GeneID" id="93672227"/>
<dbReference type="EMBL" id="UGTZ01000001">
    <property type="protein sequence ID" value="SUC30267.1"/>
    <property type="molecule type" value="Genomic_DNA"/>
</dbReference>
<protein>
    <submittedName>
        <fullName evidence="2">Toxin B</fullName>
    </submittedName>
</protein>
<accession>A0A379FNM8</accession>
<reference evidence="2 3" key="1">
    <citation type="submission" date="2018-06" db="EMBL/GenBank/DDBJ databases">
        <authorList>
            <consortium name="Pathogen Informatics"/>
            <person name="Doyle S."/>
        </authorList>
    </citation>
    <scope>NUCLEOTIDE SEQUENCE [LARGE SCALE GENOMIC DNA]</scope>
    <source>
        <strain evidence="2 3">NCTC11801</strain>
    </source>
</reference>
<dbReference type="InterPro" id="IPR024769">
    <property type="entry name" value="TcdA/TcdB_pore_forming"/>
</dbReference>